<keyword evidence="1" id="KW-0732">Signal</keyword>
<evidence type="ECO:0000313" key="3">
    <source>
        <dbReference type="Proteomes" id="UP000664534"/>
    </source>
</evidence>
<comment type="caution">
    <text evidence="2">The sequence shown here is derived from an EMBL/GenBank/DDBJ whole genome shotgun (WGS) entry which is preliminary data.</text>
</comment>
<dbReference type="EMBL" id="CAJPDT010000026">
    <property type="protein sequence ID" value="CAF9920674.1"/>
    <property type="molecule type" value="Genomic_DNA"/>
</dbReference>
<dbReference type="AlphaFoldDB" id="A0A8H3F9X7"/>
<sequence length="389" mass="42707">MALPRARAAALLLFSLHGLITLAAILQSNAFSLANTSSSDSANPPILNISSNQNEYSDCFDPGKQRRGFYPAKEQDCLNAAGELLHTSNPFHPITFARTGNVGFKLPIVVRNGTCVISIDVMNDGDKDFFMPLLVYTTATDIAHRCTQGAFDLGGRSMVGPRKLVDVLVFGRVWPLENESVQPVLSEAERAVLVARERLPSGDCSLPNEKWFNLTERSVANTSSRDGNLSWKAPGLGGALECYDPPLPRERAWPINVKDCEWAADAIFGDRDRNQRYTFSRDPVATKFYYPLPASFRYRSCVVLLDMSNDSDQDTVRLAIVEATAWVLAHKCSGEERSEDQYGGRTTVGAGANHLIHVWVYGKLWPPPVGATNVTSLVLAQPSSLIDSE</sequence>
<gene>
    <name evidence="2" type="ORF">IMSHALPRED_004972</name>
</gene>
<protein>
    <submittedName>
        <fullName evidence="2">Uncharacterized protein</fullName>
    </submittedName>
</protein>
<dbReference type="OrthoDB" id="5322296at2759"/>
<feature type="signal peptide" evidence="1">
    <location>
        <begin position="1"/>
        <end position="30"/>
    </location>
</feature>
<proteinExistence type="predicted"/>
<dbReference type="Proteomes" id="UP000664534">
    <property type="component" value="Unassembled WGS sequence"/>
</dbReference>
<reference evidence="2" key="1">
    <citation type="submission" date="2021-03" db="EMBL/GenBank/DDBJ databases">
        <authorList>
            <person name="Tagirdzhanova G."/>
        </authorList>
    </citation>
    <scope>NUCLEOTIDE SEQUENCE</scope>
</reference>
<accession>A0A8H3F9X7</accession>
<evidence type="ECO:0000313" key="2">
    <source>
        <dbReference type="EMBL" id="CAF9920674.1"/>
    </source>
</evidence>
<name>A0A8H3F9X7_9LECA</name>
<evidence type="ECO:0000256" key="1">
    <source>
        <dbReference type="SAM" id="SignalP"/>
    </source>
</evidence>
<organism evidence="2 3">
    <name type="scientific">Imshaugia aleurites</name>
    <dbReference type="NCBI Taxonomy" id="172621"/>
    <lineage>
        <taxon>Eukaryota</taxon>
        <taxon>Fungi</taxon>
        <taxon>Dikarya</taxon>
        <taxon>Ascomycota</taxon>
        <taxon>Pezizomycotina</taxon>
        <taxon>Lecanoromycetes</taxon>
        <taxon>OSLEUM clade</taxon>
        <taxon>Lecanoromycetidae</taxon>
        <taxon>Lecanorales</taxon>
        <taxon>Lecanorineae</taxon>
        <taxon>Parmeliaceae</taxon>
        <taxon>Imshaugia</taxon>
    </lineage>
</organism>
<feature type="chain" id="PRO_5034756684" evidence="1">
    <location>
        <begin position="31"/>
        <end position="389"/>
    </location>
</feature>
<keyword evidence="3" id="KW-1185">Reference proteome</keyword>